<name>A0A8J7GES9_9ACTN</name>
<keyword evidence="2" id="KW-1185">Reference proteome</keyword>
<dbReference type="AlphaFoldDB" id="A0A8J7GES9"/>
<dbReference type="Proteomes" id="UP000622552">
    <property type="component" value="Unassembled WGS sequence"/>
</dbReference>
<dbReference type="InterPro" id="IPR019587">
    <property type="entry name" value="Polyketide_cyclase/dehydratase"/>
</dbReference>
<dbReference type="RefSeq" id="WP_197003381.1">
    <property type="nucleotide sequence ID" value="NZ_BONS01000015.1"/>
</dbReference>
<dbReference type="EMBL" id="JADOUF010000001">
    <property type="protein sequence ID" value="MBG6136400.1"/>
    <property type="molecule type" value="Genomic_DNA"/>
</dbReference>
<gene>
    <name evidence="1" type="ORF">IW245_002594</name>
</gene>
<dbReference type="Gene3D" id="3.30.530.20">
    <property type="match status" value="1"/>
</dbReference>
<dbReference type="SUPFAM" id="SSF55961">
    <property type="entry name" value="Bet v1-like"/>
    <property type="match status" value="1"/>
</dbReference>
<evidence type="ECO:0008006" key="3">
    <source>
        <dbReference type="Google" id="ProtNLM"/>
    </source>
</evidence>
<organism evidence="1 2">
    <name type="scientific">Longispora fulva</name>
    <dbReference type="NCBI Taxonomy" id="619741"/>
    <lineage>
        <taxon>Bacteria</taxon>
        <taxon>Bacillati</taxon>
        <taxon>Actinomycetota</taxon>
        <taxon>Actinomycetes</taxon>
        <taxon>Micromonosporales</taxon>
        <taxon>Micromonosporaceae</taxon>
        <taxon>Longispora</taxon>
    </lineage>
</organism>
<dbReference type="Pfam" id="PF10604">
    <property type="entry name" value="Polyketide_cyc2"/>
    <property type="match status" value="1"/>
</dbReference>
<reference evidence="1" key="1">
    <citation type="submission" date="2020-11" db="EMBL/GenBank/DDBJ databases">
        <title>Sequencing the genomes of 1000 actinobacteria strains.</title>
        <authorList>
            <person name="Klenk H.-P."/>
        </authorList>
    </citation>
    <scope>NUCLEOTIDE SEQUENCE</scope>
    <source>
        <strain evidence="1">DSM 45356</strain>
    </source>
</reference>
<proteinExistence type="predicted"/>
<evidence type="ECO:0000313" key="1">
    <source>
        <dbReference type="EMBL" id="MBG6136400.1"/>
    </source>
</evidence>
<protein>
    <recommendedName>
        <fullName evidence="3">ATPase</fullName>
    </recommendedName>
</protein>
<evidence type="ECO:0000313" key="2">
    <source>
        <dbReference type="Proteomes" id="UP000622552"/>
    </source>
</evidence>
<dbReference type="CDD" id="cd08865">
    <property type="entry name" value="SRPBCC_10"/>
    <property type="match status" value="1"/>
</dbReference>
<sequence length="148" mass="16200">MAVDVVTDILISRSPAEVSAYAGDPGNAPEWYANITSVAWLTPPPLAVSSRLAFVAHFLGRRLAYTYEIVELVPGERLVMRTAEGPFPMETTYAWEAAGEHGTRMTLRNRGEPSGFAAISAPLMAAAMRRANRKDLAMLKRILERSGH</sequence>
<comment type="caution">
    <text evidence="1">The sequence shown here is derived from an EMBL/GenBank/DDBJ whole genome shotgun (WGS) entry which is preliminary data.</text>
</comment>
<dbReference type="InterPro" id="IPR023393">
    <property type="entry name" value="START-like_dom_sf"/>
</dbReference>
<accession>A0A8J7GES9</accession>